<feature type="compositionally biased region" description="Basic residues" evidence="1">
    <location>
        <begin position="60"/>
        <end position="70"/>
    </location>
</feature>
<name>A0A4Z1G1F1_9HELO</name>
<evidence type="ECO:0000313" key="3">
    <source>
        <dbReference type="Proteomes" id="UP000297910"/>
    </source>
</evidence>
<keyword evidence="3" id="KW-1185">Reference proteome</keyword>
<comment type="caution">
    <text evidence="2">The sequence shown here is derived from an EMBL/GenBank/DDBJ whole genome shotgun (WGS) entry which is preliminary data.</text>
</comment>
<protein>
    <submittedName>
        <fullName evidence="2">Uncharacterized protein</fullName>
    </submittedName>
</protein>
<accession>A0A4Z1G1F1</accession>
<evidence type="ECO:0000313" key="2">
    <source>
        <dbReference type="EMBL" id="TGO30645.1"/>
    </source>
</evidence>
<reference evidence="2 3" key="1">
    <citation type="submission" date="2017-12" db="EMBL/GenBank/DDBJ databases">
        <title>Comparative genomics of Botrytis spp.</title>
        <authorList>
            <person name="Valero-Jimenez C.A."/>
            <person name="Tapia P."/>
            <person name="Veloso J."/>
            <person name="Silva-Moreno E."/>
            <person name="Staats M."/>
            <person name="Valdes J.H."/>
            <person name="Van Kan J.A.L."/>
        </authorList>
    </citation>
    <scope>NUCLEOTIDE SEQUENCE [LARGE SCALE GENOMIC DNA]</scope>
    <source>
        <strain evidence="2 3">Bp0003</strain>
    </source>
</reference>
<organism evidence="2 3">
    <name type="scientific">Botrytis paeoniae</name>
    <dbReference type="NCBI Taxonomy" id="278948"/>
    <lineage>
        <taxon>Eukaryota</taxon>
        <taxon>Fungi</taxon>
        <taxon>Dikarya</taxon>
        <taxon>Ascomycota</taxon>
        <taxon>Pezizomycotina</taxon>
        <taxon>Leotiomycetes</taxon>
        <taxon>Helotiales</taxon>
        <taxon>Sclerotiniaceae</taxon>
        <taxon>Botrytis</taxon>
    </lineage>
</organism>
<evidence type="ECO:0000256" key="1">
    <source>
        <dbReference type="SAM" id="MobiDB-lite"/>
    </source>
</evidence>
<dbReference type="AlphaFoldDB" id="A0A4Z1G1F1"/>
<gene>
    <name evidence="2" type="ORF">BPAE_0004g01030</name>
</gene>
<sequence>MNGFKIIENLLRKGRRGEERVGKEEQKSKLPRRAGYLGSIHFTKSEYLSSEPEVKDEKLKVRRKGSPSEK</sequence>
<dbReference type="Proteomes" id="UP000297910">
    <property type="component" value="Unassembled WGS sequence"/>
</dbReference>
<proteinExistence type="predicted"/>
<feature type="region of interest" description="Disordered" evidence="1">
    <location>
        <begin position="51"/>
        <end position="70"/>
    </location>
</feature>
<dbReference type="EMBL" id="PQXI01000004">
    <property type="protein sequence ID" value="TGO30645.1"/>
    <property type="molecule type" value="Genomic_DNA"/>
</dbReference>